<protein>
    <submittedName>
        <fullName evidence="1">Uncharacterized protein</fullName>
    </submittedName>
</protein>
<reference key="1">
    <citation type="submission" date="2010-09" db="EMBL/GenBank/DDBJ databases">
        <authorList>
            <person name="Roh H."/>
            <person name="Ko H.-J."/>
            <person name="Kim D."/>
            <person name="Choi D.G."/>
            <person name="Park S."/>
            <person name="Kim S."/>
            <person name="Kim K.H."/>
            <person name="Chang I.S."/>
            <person name="Choi I.-G."/>
        </authorList>
    </citation>
    <scope>NUCLEOTIDE SEQUENCE</scope>
    <source>
        <strain>KIST612</strain>
    </source>
</reference>
<dbReference type="HOGENOM" id="CLU_3289847_0_0_9"/>
<reference evidence="1 2" key="2">
    <citation type="journal article" date="2011" name="J. Bacteriol.">
        <title>Complete genome sequence of a carbon monoxide-utilizing acetogen, Eubacterium limosum KIST612.</title>
        <authorList>
            <person name="Roh H."/>
            <person name="Ko H.J."/>
            <person name="Kim D."/>
            <person name="Choi D.G."/>
            <person name="Park S."/>
            <person name="Kim S."/>
            <person name="Chang I.S."/>
            <person name="Choi I.G."/>
        </authorList>
    </citation>
    <scope>NUCLEOTIDE SEQUENCE [LARGE SCALE GENOMIC DNA]</scope>
    <source>
        <strain evidence="1 2">KIST612</strain>
    </source>
</reference>
<dbReference type="KEGG" id="elm:ELI_3679"/>
<organism evidence="1 2">
    <name type="scientific">Eubacterium callanderi</name>
    <dbReference type="NCBI Taxonomy" id="53442"/>
    <lineage>
        <taxon>Bacteria</taxon>
        <taxon>Bacillati</taxon>
        <taxon>Bacillota</taxon>
        <taxon>Clostridia</taxon>
        <taxon>Eubacteriales</taxon>
        <taxon>Eubacteriaceae</taxon>
        <taxon>Eubacterium</taxon>
    </lineage>
</organism>
<dbReference type="Proteomes" id="UP000006873">
    <property type="component" value="Chromosome"/>
</dbReference>
<accession>E3GPQ6</accession>
<name>E3GPQ6_9FIRM</name>
<evidence type="ECO:0000313" key="1">
    <source>
        <dbReference type="EMBL" id="ADO38635.1"/>
    </source>
</evidence>
<gene>
    <name evidence="1" type="ordered locus">ELI_3679</name>
</gene>
<proteinExistence type="predicted"/>
<sequence length="40" mass="4559">MKKAQLSGFSFVLALYVETAYTFFALLTMAQPYTDRNSHP</sequence>
<keyword evidence="2" id="KW-1185">Reference proteome</keyword>
<dbReference type="EMBL" id="CP002273">
    <property type="protein sequence ID" value="ADO38635.1"/>
    <property type="molecule type" value="Genomic_DNA"/>
</dbReference>
<evidence type="ECO:0000313" key="2">
    <source>
        <dbReference type="Proteomes" id="UP000006873"/>
    </source>
</evidence>
<dbReference type="AlphaFoldDB" id="E3GPQ6"/>